<keyword evidence="3" id="KW-1185">Reference proteome</keyword>
<dbReference type="SMART" id="SM01321">
    <property type="entry name" value="Y1_Tnp"/>
    <property type="match status" value="1"/>
</dbReference>
<dbReference type="PANTHER" id="PTHR36966">
    <property type="entry name" value="REP-ASSOCIATED TYROSINE TRANSPOSASE"/>
    <property type="match status" value="1"/>
</dbReference>
<gene>
    <name evidence="2" type="ORF">G3569_12395</name>
</gene>
<comment type="caution">
    <text evidence="2">The sequence shown here is derived from an EMBL/GenBank/DDBJ whole genome shotgun (WGS) entry which is preliminary data.</text>
</comment>
<evidence type="ECO:0000313" key="2">
    <source>
        <dbReference type="EMBL" id="NGP89152.1"/>
    </source>
</evidence>
<dbReference type="InterPro" id="IPR036515">
    <property type="entry name" value="Transposase_17_sf"/>
</dbReference>
<accession>A0A6M1TGC8</accession>
<dbReference type="GO" id="GO:0004803">
    <property type="term" value="F:transposase activity"/>
    <property type="evidence" value="ECO:0007669"/>
    <property type="project" value="InterPro"/>
</dbReference>
<evidence type="ECO:0000313" key="3">
    <source>
        <dbReference type="Proteomes" id="UP000479132"/>
    </source>
</evidence>
<dbReference type="PANTHER" id="PTHR36966:SF1">
    <property type="entry name" value="REP-ASSOCIATED TYROSINE TRANSPOSASE"/>
    <property type="match status" value="1"/>
</dbReference>
<proteinExistence type="predicted"/>
<name>A0A6M1TGC8_9BACT</name>
<evidence type="ECO:0000259" key="1">
    <source>
        <dbReference type="SMART" id="SM01321"/>
    </source>
</evidence>
<dbReference type="Proteomes" id="UP000479132">
    <property type="component" value="Unassembled WGS sequence"/>
</dbReference>
<dbReference type="AlphaFoldDB" id="A0A6M1TGC8"/>
<dbReference type="Gene3D" id="3.30.70.1290">
    <property type="entry name" value="Transposase IS200-like"/>
    <property type="match status" value="1"/>
</dbReference>
<organism evidence="2 3">
    <name type="scientific">Fodinibius halophilus</name>
    <dbReference type="NCBI Taxonomy" id="1736908"/>
    <lineage>
        <taxon>Bacteria</taxon>
        <taxon>Pseudomonadati</taxon>
        <taxon>Balneolota</taxon>
        <taxon>Balneolia</taxon>
        <taxon>Balneolales</taxon>
        <taxon>Balneolaceae</taxon>
        <taxon>Fodinibius</taxon>
    </lineage>
</organism>
<dbReference type="RefSeq" id="WP_165269589.1">
    <property type="nucleotide sequence ID" value="NZ_JAALLS010000016.1"/>
</dbReference>
<protein>
    <recommendedName>
        <fullName evidence="1">Transposase IS200-like domain-containing protein</fullName>
    </recommendedName>
</protein>
<feature type="domain" description="Transposase IS200-like" evidence="1">
    <location>
        <begin position="13"/>
        <end position="182"/>
    </location>
</feature>
<dbReference type="SUPFAM" id="SSF143422">
    <property type="entry name" value="Transposase IS200-like"/>
    <property type="match status" value="1"/>
</dbReference>
<dbReference type="EMBL" id="JAALLS010000016">
    <property type="protein sequence ID" value="NGP89152.1"/>
    <property type="molecule type" value="Genomic_DNA"/>
</dbReference>
<dbReference type="GO" id="GO:0043565">
    <property type="term" value="F:sequence-specific DNA binding"/>
    <property type="evidence" value="ECO:0007669"/>
    <property type="project" value="TreeGrafter"/>
</dbReference>
<reference evidence="2 3" key="1">
    <citation type="submission" date="2020-02" db="EMBL/GenBank/DDBJ databases">
        <title>Aliifodinibius halophilus 2W32, complete genome.</title>
        <authorList>
            <person name="Li Y."/>
            <person name="Wu S."/>
        </authorList>
    </citation>
    <scope>NUCLEOTIDE SEQUENCE [LARGE SCALE GENOMIC DNA]</scope>
    <source>
        <strain evidence="2 3">2W32</strain>
    </source>
</reference>
<dbReference type="Pfam" id="PF01797">
    <property type="entry name" value="Y1_Tnp"/>
    <property type="match status" value="1"/>
</dbReference>
<dbReference type="InterPro" id="IPR052715">
    <property type="entry name" value="RAYT_transposase"/>
</dbReference>
<sequence length="210" mass="24924">MAFYRRNLPHWQPPNAEYFVTFRLTGSLPKKAIARIKSLRNKQSAQTDLDNDFISTRITRRIFKKYEHLLAGNTKGPFWLKKPEIAQLVCDAIEYRDNEKYLLYSYCVMPNHVHIVFKLLANEQKKDEYPVTKILGSLKKFTARKANQILNRTGQFWQHESFDRVIRNSSELENTIKYVLLNPVKAELTDEWQNWPYSYCNPDFRKSIAE</sequence>
<dbReference type="GO" id="GO:0006313">
    <property type="term" value="P:DNA transposition"/>
    <property type="evidence" value="ECO:0007669"/>
    <property type="project" value="InterPro"/>
</dbReference>
<dbReference type="InterPro" id="IPR002686">
    <property type="entry name" value="Transposase_17"/>
</dbReference>